<evidence type="ECO:0000256" key="1">
    <source>
        <dbReference type="ARBA" id="ARBA00023117"/>
    </source>
</evidence>
<dbReference type="Gene3D" id="1.20.920.10">
    <property type="entry name" value="Bromodomain-like"/>
    <property type="match status" value="1"/>
</dbReference>
<dbReference type="GO" id="GO:0006355">
    <property type="term" value="P:regulation of DNA-templated transcription"/>
    <property type="evidence" value="ECO:0007669"/>
    <property type="project" value="TreeGrafter"/>
</dbReference>
<reference evidence="6 7" key="1">
    <citation type="journal article" date="2011" name="Proc. Natl. Acad. Sci. U.S.A.">
        <title>Genome and transcriptome analyses of the mountain pine beetle-fungal symbiont Grosmannia clavigera, a lodgepole pine pathogen.</title>
        <authorList>
            <person name="DiGuistini S."/>
            <person name="Wang Y."/>
            <person name="Liao N.Y."/>
            <person name="Taylor G."/>
            <person name="Tanguay P."/>
            <person name="Feau N."/>
            <person name="Henrissat B."/>
            <person name="Chan S.K."/>
            <person name="Hesse-Orce U."/>
            <person name="Alamouti S.M."/>
            <person name="Tsui C.K.M."/>
            <person name="Docking R.T."/>
            <person name="Levasseur A."/>
            <person name="Haridas S."/>
            <person name="Robertson G."/>
            <person name="Birol I."/>
            <person name="Holt R.A."/>
            <person name="Marra M.A."/>
            <person name="Hamelin R.C."/>
            <person name="Hirst M."/>
            <person name="Jones S.J.M."/>
            <person name="Bohlmann J."/>
            <person name="Breuil C."/>
        </authorList>
    </citation>
    <scope>NUCLEOTIDE SEQUENCE [LARGE SCALE GENOMIC DNA]</scope>
    <source>
        <strain evidence="7">kw1407 / UAMH 11150</strain>
    </source>
</reference>
<dbReference type="AlphaFoldDB" id="F0X952"/>
<evidence type="ECO:0000256" key="3">
    <source>
        <dbReference type="SAM" id="MobiDB-lite"/>
    </source>
</evidence>
<dbReference type="CDD" id="cd18186">
    <property type="entry name" value="BTB_POZ_ZBTB_KLHL-like"/>
    <property type="match status" value="1"/>
</dbReference>
<evidence type="ECO:0000259" key="4">
    <source>
        <dbReference type="PROSITE" id="PS50014"/>
    </source>
</evidence>
<dbReference type="InterPro" id="IPR011333">
    <property type="entry name" value="SKP1/BTB/POZ_sf"/>
</dbReference>
<dbReference type="HOGENOM" id="CLU_033257_0_0_1"/>
<keyword evidence="7" id="KW-1185">Reference proteome</keyword>
<dbReference type="InterPro" id="IPR036427">
    <property type="entry name" value="Bromodomain-like_sf"/>
</dbReference>
<dbReference type="Gene3D" id="3.30.710.10">
    <property type="entry name" value="Potassium Channel Kv1.1, Chain A"/>
    <property type="match status" value="1"/>
</dbReference>
<dbReference type="SUPFAM" id="SSF54695">
    <property type="entry name" value="POZ domain"/>
    <property type="match status" value="1"/>
</dbReference>
<dbReference type="InterPro" id="IPR050935">
    <property type="entry name" value="Bromo_chromatin_reader"/>
</dbReference>
<dbReference type="InterPro" id="IPR001487">
    <property type="entry name" value="Bromodomain"/>
</dbReference>
<dbReference type="PRINTS" id="PR00503">
    <property type="entry name" value="BROMODOMAIN"/>
</dbReference>
<dbReference type="eggNOG" id="KOG1474">
    <property type="taxonomic scope" value="Eukaryota"/>
</dbReference>
<dbReference type="GO" id="GO:0006338">
    <property type="term" value="P:chromatin remodeling"/>
    <property type="evidence" value="ECO:0007669"/>
    <property type="project" value="TreeGrafter"/>
</dbReference>
<feature type="region of interest" description="Disordered" evidence="3">
    <location>
        <begin position="243"/>
        <end position="305"/>
    </location>
</feature>
<dbReference type="Proteomes" id="UP000007796">
    <property type="component" value="Unassembled WGS sequence"/>
</dbReference>
<dbReference type="PANTHER" id="PTHR22880">
    <property type="entry name" value="FALZ-RELATED BROMODOMAIN-CONTAINING PROTEINS"/>
    <property type="match status" value="1"/>
</dbReference>
<dbReference type="InterPro" id="IPR000210">
    <property type="entry name" value="BTB/POZ_dom"/>
</dbReference>
<protein>
    <submittedName>
        <fullName evidence="6">Transcription regulator</fullName>
    </submittedName>
</protein>
<dbReference type="InParanoid" id="F0X952"/>
<dbReference type="SMART" id="SM00297">
    <property type="entry name" value="BROMO"/>
    <property type="match status" value="1"/>
</dbReference>
<keyword evidence="1 2" id="KW-0103">Bromodomain</keyword>
<proteinExistence type="predicted"/>
<sequence length="432" mass="47827">MGGSISPEGVDTPPSGTGTNTVVAADEFSWLDPHPIFVIILVGPDERPFGIQKDFLCSKCHHFRNHFAKNAEDAIEHVVRLPETPVQVFAHAQHFLYTGNVFVSTDQMPSYDVLVNIWKLGHSLGIDGLCERTLEAMAEYKRATHCIPDTPLLVQVWKDTPAGSSIRQLLLSWAAEYLRSSHERSEFARSLPQELLSELVVAMSSYGDGVLAAPGPGTGAASDVGPKKNVHYMNGGDDFAAADYSSGSGDRDLSPASKRARHTEYPSKTAASSAATNLAGPGKAGRTSLPNHRMPPKKRNSMAGTETFTADQKLKFCSDLINRMLSGPGFWTRLVGPFRDAVDPVTEGIPDYLDKIKRPMDLSTIKSNLDRGLYRSEDEFLTDMQQIFSNVYTYWKRDDPIWVVCKRLQRTFEEKYAQMNKWLGKMDGEVPP</sequence>
<evidence type="ECO:0000313" key="7">
    <source>
        <dbReference type="Proteomes" id="UP000007796"/>
    </source>
</evidence>
<dbReference type="PROSITE" id="PS50014">
    <property type="entry name" value="BROMODOMAIN_2"/>
    <property type="match status" value="1"/>
</dbReference>
<dbReference type="STRING" id="655863.F0X952"/>
<evidence type="ECO:0000256" key="2">
    <source>
        <dbReference type="PROSITE-ProRule" id="PRU00035"/>
    </source>
</evidence>
<evidence type="ECO:0000313" key="6">
    <source>
        <dbReference type="EMBL" id="EFX05929.1"/>
    </source>
</evidence>
<evidence type="ECO:0000259" key="5">
    <source>
        <dbReference type="PROSITE" id="PS50097"/>
    </source>
</evidence>
<dbReference type="GO" id="GO:0005634">
    <property type="term" value="C:nucleus"/>
    <property type="evidence" value="ECO:0007669"/>
    <property type="project" value="TreeGrafter"/>
</dbReference>
<accession>F0X952</accession>
<dbReference type="RefSeq" id="XP_014175411.1">
    <property type="nucleotide sequence ID" value="XM_014319936.1"/>
</dbReference>
<feature type="domain" description="BTB" evidence="5">
    <location>
        <begin position="38"/>
        <end position="105"/>
    </location>
</feature>
<dbReference type="GO" id="GO:0000785">
    <property type="term" value="C:chromatin"/>
    <property type="evidence" value="ECO:0007669"/>
    <property type="project" value="TreeGrafter"/>
</dbReference>
<gene>
    <name evidence="6" type="ORF">CMQ_3998</name>
</gene>
<name>F0X952_GROCL</name>
<dbReference type="OrthoDB" id="21449at2759"/>
<organism evidence="7">
    <name type="scientific">Grosmannia clavigera (strain kw1407 / UAMH 11150)</name>
    <name type="common">Blue stain fungus</name>
    <name type="synonym">Graphiocladiella clavigera</name>
    <dbReference type="NCBI Taxonomy" id="655863"/>
    <lineage>
        <taxon>Eukaryota</taxon>
        <taxon>Fungi</taxon>
        <taxon>Dikarya</taxon>
        <taxon>Ascomycota</taxon>
        <taxon>Pezizomycotina</taxon>
        <taxon>Sordariomycetes</taxon>
        <taxon>Sordariomycetidae</taxon>
        <taxon>Ophiostomatales</taxon>
        <taxon>Ophiostomataceae</taxon>
        <taxon>Leptographium</taxon>
    </lineage>
</organism>
<dbReference type="SUPFAM" id="SSF47370">
    <property type="entry name" value="Bromodomain"/>
    <property type="match status" value="1"/>
</dbReference>
<feature type="domain" description="Bromo" evidence="4">
    <location>
        <begin position="337"/>
        <end position="402"/>
    </location>
</feature>
<dbReference type="GeneID" id="25977159"/>
<dbReference type="PANTHER" id="PTHR22880:SF225">
    <property type="entry name" value="BROMODOMAIN-CONTAINING PROTEIN BET-1-RELATED"/>
    <property type="match status" value="1"/>
</dbReference>
<dbReference type="PROSITE" id="PS50097">
    <property type="entry name" value="BTB"/>
    <property type="match status" value="1"/>
</dbReference>
<dbReference type="Pfam" id="PF00439">
    <property type="entry name" value="Bromodomain"/>
    <property type="match status" value="1"/>
</dbReference>
<dbReference type="EMBL" id="GL629735">
    <property type="protein sequence ID" value="EFX05929.1"/>
    <property type="molecule type" value="Genomic_DNA"/>
</dbReference>